<feature type="domain" description="PTS EIIC type-2" evidence="19">
    <location>
        <begin position="4"/>
        <end position="321"/>
    </location>
</feature>
<dbReference type="InterPro" id="IPR050893">
    <property type="entry name" value="Sugar_PTS"/>
</dbReference>
<dbReference type="PATRIC" id="fig|1679170.3.peg.5391"/>
<dbReference type="RefSeq" id="WP_156187682.1">
    <property type="nucleotide sequence ID" value="NZ_LFZW01000002.1"/>
</dbReference>
<evidence type="ECO:0000256" key="12">
    <source>
        <dbReference type="ARBA" id="ARBA00022692"/>
    </source>
</evidence>
<organism evidence="20 21">
    <name type="scientific">Peribacillus loiseleuriae</name>
    <dbReference type="NCBI Taxonomy" id="1679170"/>
    <lineage>
        <taxon>Bacteria</taxon>
        <taxon>Bacillati</taxon>
        <taxon>Bacillota</taxon>
        <taxon>Bacilli</taxon>
        <taxon>Bacillales</taxon>
        <taxon>Bacillaceae</taxon>
        <taxon>Peribacillus</taxon>
    </lineage>
</organism>
<evidence type="ECO:0000256" key="8">
    <source>
        <dbReference type="ARBA" id="ARBA00022553"/>
    </source>
</evidence>
<evidence type="ECO:0000256" key="10">
    <source>
        <dbReference type="ARBA" id="ARBA00022679"/>
    </source>
</evidence>
<dbReference type="Proteomes" id="UP000037146">
    <property type="component" value="Unassembled WGS sequence"/>
</dbReference>
<dbReference type="PANTHER" id="PTHR30181">
    <property type="entry name" value="MANNITOL PERMEASE IIC COMPONENT"/>
    <property type="match status" value="1"/>
</dbReference>
<evidence type="ECO:0000256" key="16">
    <source>
        <dbReference type="ARBA" id="ARBA00033349"/>
    </source>
</evidence>
<dbReference type="Gene3D" id="3.40.50.2300">
    <property type="match status" value="1"/>
</dbReference>
<feature type="transmembrane region" description="Helical" evidence="17">
    <location>
        <begin position="206"/>
        <end position="226"/>
    </location>
</feature>
<feature type="transmembrane region" description="Helical" evidence="17">
    <location>
        <begin position="261"/>
        <end position="277"/>
    </location>
</feature>
<dbReference type="Pfam" id="PF02378">
    <property type="entry name" value="PTS_EIIC"/>
    <property type="match status" value="1"/>
</dbReference>
<keyword evidence="15 17" id="KW-0472">Membrane</keyword>
<feature type="transmembrane region" description="Helical" evidence="17">
    <location>
        <begin position="40"/>
        <end position="58"/>
    </location>
</feature>
<dbReference type="InterPro" id="IPR003501">
    <property type="entry name" value="PTS_EIIB_2/3"/>
</dbReference>
<keyword evidence="10" id="KW-0808">Transferase</keyword>
<dbReference type="SUPFAM" id="SSF52794">
    <property type="entry name" value="PTS system IIB component-like"/>
    <property type="match status" value="1"/>
</dbReference>
<sequence length="478" mass="52357">MKKLGQLLSAIVYQNIAVIIVAGIIQGVFGVYGWWYNDRILLLLNPINNILLPILLGYTGGRLIGGQQGAVVASIVTYGLILSSSTPAILGAMIIGPLTGWLIKKLDHIVKKKLPGVGYELLISNILAAMIATILTILCFFYVGQTFSAVVEWLTKLLETIIYSGWLPLTAIIIEPAKVLFLNNIINFGVLGSLGVQQAEELGKSIFFMLGANPGPGLGILVACWLKMGIEQRKGAKLAIFIHFFGGVQEVYFPYVLMNPLLIIPLIVGGMIGVFTFQMFDVGLVAIPSPASIFLFIGLAPKEDILFIILGILLSAIATFLCSVILLKRVPDSPLLLENSEYVKFQRVEKDEKPITKEMMDKMTDPSMNKERGETEIISAFSNIDKLENIVFICEAGMGSSAMGAAMLKKKLKQANLTIEVGNASISDIPEYADLIICHEKFLSDVQKTVPNKVCYSLRSFTDMKGYDELVERINNIV</sequence>
<feature type="transmembrane region" description="Helical" evidence="17">
    <location>
        <begin position="282"/>
        <end position="299"/>
    </location>
</feature>
<dbReference type="GO" id="GO:0005886">
    <property type="term" value="C:plasma membrane"/>
    <property type="evidence" value="ECO:0007669"/>
    <property type="project" value="UniProtKB-SubCell"/>
</dbReference>
<dbReference type="InterPro" id="IPR003352">
    <property type="entry name" value="PTS_EIIC"/>
</dbReference>
<comment type="caution">
    <text evidence="20">The sequence shown here is derived from an EMBL/GenBank/DDBJ whole genome shotgun (WGS) entry which is preliminary data.</text>
</comment>
<evidence type="ECO:0000313" key="20">
    <source>
        <dbReference type="EMBL" id="KMY42828.1"/>
    </source>
</evidence>
<dbReference type="InterPro" id="IPR013014">
    <property type="entry name" value="PTS_EIIC_2"/>
</dbReference>
<feature type="transmembrane region" description="Helical" evidence="17">
    <location>
        <begin position="70"/>
        <end position="103"/>
    </location>
</feature>
<keyword evidence="8" id="KW-0597">Phosphoprotein</keyword>
<dbReference type="GO" id="GO:0009401">
    <property type="term" value="P:phosphoenolpyruvate-dependent sugar phosphotransferase system"/>
    <property type="evidence" value="ECO:0007669"/>
    <property type="project" value="UniProtKB-KW"/>
</dbReference>
<keyword evidence="6" id="KW-0813">Transport</keyword>
<evidence type="ECO:0000256" key="14">
    <source>
        <dbReference type="ARBA" id="ARBA00022989"/>
    </source>
</evidence>
<feature type="transmembrane region" description="Helical" evidence="17">
    <location>
        <begin position="165"/>
        <end position="186"/>
    </location>
</feature>
<feature type="domain" description="PTS EIIB type-2" evidence="18">
    <location>
        <begin position="388"/>
        <end position="478"/>
    </location>
</feature>
<keyword evidence="9" id="KW-0762">Sugar transport</keyword>
<dbReference type="InterPro" id="IPR029503">
    <property type="entry name" value="PTS_EIIB_mannitol"/>
</dbReference>
<evidence type="ECO:0000256" key="6">
    <source>
        <dbReference type="ARBA" id="ARBA00022448"/>
    </source>
</evidence>
<evidence type="ECO:0000259" key="19">
    <source>
        <dbReference type="PROSITE" id="PS51104"/>
    </source>
</evidence>
<dbReference type="GO" id="GO:0090563">
    <property type="term" value="F:protein-phosphocysteine-sugar phosphotransferase activity"/>
    <property type="evidence" value="ECO:0007669"/>
    <property type="project" value="TreeGrafter"/>
</dbReference>
<dbReference type="EMBL" id="LFZW01000002">
    <property type="protein sequence ID" value="KMY42828.1"/>
    <property type="molecule type" value="Genomic_DNA"/>
</dbReference>
<dbReference type="PANTHER" id="PTHR30181:SF3">
    <property type="entry name" value="MULTIPHOSPHORYL TRANSFER PROTEIN"/>
    <property type="match status" value="1"/>
</dbReference>
<feature type="transmembrane region" description="Helical" evidence="17">
    <location>
        <begin position="12"/>
        <end position="34"/>
    </location>
</feature>
<evidence type="ECO:0000256" key="3">
    <source>
        <dbReference type="ARBA" id="ARBA00004651"/>
    </source>
</evidence>
<dbReference type="GO" id="GO:0022872">
    <property type="term" value="F:protein-N(PI)-phosphohistidine-mannitol phosphotransferase system transmembrane transporter activity"/>
    <property type="evidence" value="ECO:0007669"/>
    <property type="project" value="InterPro"/>
</dbReference>
<evidence type="ECO:0000256" key="1">
    <source>
        <dbReference type="ARBA" id="ARBA00001655"/>
    </source>
</evidence>
<evidence type="ECO:0000259" key="18">
    <source>
        <dbReference type="PROSITE" id="PS51099"/>
    </source>
</evidence>
<evidence type="ECO:0000256" key="7">
    <source>
        <dbReference type="ARBA" id="ARBA00022475"/>
    </source>
</evidence>
<keyword evidence="13" id="KW-0418">Kinase</keyword>
<gene>
    <name evidence="20" type="ORF">AC625_24045</name>
</gene>
<keyword evidence="12 17" id="KW-0812">Transmembrane</keyword>
<evidence type="ECO:0000256" key="13">
    <source>
        <dbReference type="ARBA" id="ARBA00022777"/>
    </source>
</evidence>
<comment type="catalytic activity">
    <reaction evidence="1">
        <text>D-mannitol(out) + N(pros)-phospho-L-histidyl-[protein] = D-mannitol 1-phosphate(in) + L-histidyl-[protein]</text>
        <dbReference type="Rhea" id="RHEA:33363"/>
        <dbReference type="Rhea" id="RHEA-COMP:9745"/>
        <dbReference type="Rhea" id="RHEA-COMP:9746"/>
        <dbReference type="ChEBI" id="CHEBI:16899"/>
        <dbReference type="ChEBI" id="CHEBI:29979"/>
        <dbReference type="ChEBI" id="CHEBI:61381"/>
        <dbReference type="ChEBI" id="CHEBI:64837"/>
        <dbReference type="EC" id="2.7.1.197"/>
    </reaction>
</comment>
<protein>
    <recommendedName>
        <fullName evidence="5">PTS system mannitol-specific EIICB component</fullName>
        <ecNumber evidence="4">2.7.1.197</ecNumber>
    </recommendedName>
    <alternativeName>
        <fullName evidence="16">EIICB-Mtl</fullName>
    </alternativeName>
</protein>
<dbReference type="EC" id="2.7.1.197" evidence="4"/>
<keyword evidence="21" id="KW-1185">Reference proteome</keyword>
<dbReference type="AlphaFoldDB" id="A0A0K9G843"/>
<comment type="subcellular location">
    <subcellularLocation>
        <location evidence="3">Cell membrane</location>
        <topology evidence="3">Multi-pass membrane protein</topology>
    </subcellularLocation>
</comment>
<accession>A0A0K9G843</accession>
<dbReference type="GO" id="GO:0016301">
    <property type="term" value="F:kinase activity"/>
    <property type="evidence" value="ECO:0007669"/>
    <property type="project" value="UniProtKB-KW"/>
</dbReference>
<evidence type="ECO:0000256" key="5">
    <source>
        <dbReference type="ARBA" id="ARBA00021825"/>
    </source>
</evidence>
<dbReference type="PROSITE" id="PS51099">
    <property type="entry name" value="PTS_EIIB_TYPE_2"/>
    <property type="match status" value="1"/>
</dbReference>
<dbReference type="STRING" id="1679170.AC625_24045"/>
<evidence type="ECO:0000256" key="11">
    <source>
        <dbReference type="ARBA" id="ARBA00022683"/>
    </source>
</evidence>
<dbReference type="InterPro" id="IPR036095">
    <property type="entry name" value="PTS_EIIB-like_sf"/>
</dbReference>
<evidence type="ECO:0000256" key="2">
    <source>
        <dbReference type="ARBA" id="ARBA00002434"/>
    </source>
</evidence>
<feature type="transmembrane region" description="Helical" evidence="17">
    <location>
        <begin position="123"/>
        <end position="144"/>
    </location>
</feature>
<dbReference type="OrthoDB" id="9814222at2"/>
<dbReference type="InterPro" id="IPR013011">
    <property type="entry name" value="PTS_EIIB_2"/>
</dbReference>
<name>A0A0K9G843_9BACI</name>
<keyword evidence="14 17" id="KW-1133">Transmembrane helix</keyword>
<evidence type="ECO:0000256" key="4">
    <source>
        <dbReference type="ARBA" id="ARBA00011909"/>
    </source>
</evidence>
<keyword evidence="11" id="KW-0598">Phosphotransferase system</keyword>
<dbReference type="PROSITE" id="PS51104">
    <property type="entry name" value="PTS_EIIC_TYPE_2"/>
    <property type="match status" value="1"/>
</dbReference>
<feature type="transmembrane region" description="Helical" evidence="17">
    <location>
        <begin position="305"/>
        <end position="327"/>
    </location>
</feature>
<proteinExistence type="predicted"/>
<keyword evidence="7" id="KW-1003">Cell membrane</keyword>
<reference evidence="21" key="1">
    <citation type="submission" date="2015-07" db="EMBL/GenBank/DDBJ databases">
        <title>Genome sequencing project for genomic taxonomy and phylogenomics of Bacillus-like bacteria.</title>
        <authorList>
            <person name="Liu B."/>
            <person name="Wang J."/>
            <person name="Zhu Y."/>
            <person name="Liu G."/>
            <person name="Chen Q."/>
            <person name="Chen Z."/>
            <person name="Lan J."/>
            <person name="Che J."/>
            <person name="Ge C."/>
            <person name="Shi H."/>
            <person name="Pan Z."/>
            <person name="Liu X."/>
        </authorList>
    </citation>
    <scope>NUCLEOTIDE SEQUENCE [LARGE SCALE GENOMIC DNA]</scope>
    <source>
        <strain evidence="21">FJAT-27997</strain>
    </source>
</reference>
<evidence type="ECO:0000313" key="21">
    <source>
        <dbReference type="Proteomes" id="UP000037146"/>
    </source>
</evidence>
<evidence type="ECO:0000256" key="9">
    <source>
        <dbReference type="ARBA" id="ARBA00022597"/>
    </source>
</evidence>
<evidence type="ECO:0000256" key="17">
    <source>
        <dbReference type="SAM" id="Phobius"/>
    </source>
</evidence>
<evidence type="ECO:0000256" key="15">
    <source>
        <dbReference type="ARBA" id="ARBA00023136"/>
    </source>
</evidence>
<comment type="function">
    <text evidence="2">The phosphoenolpyruvate-dependent sugar phosphotransferase system (sugar PTS), a major carbohydrate active transport system, catalyzes the phosphorylation of incoming sugar substrates concomitantly with their translocation across the cell membrane. The enzyme II CmtAB PTS system is involved in D-mannitol transport.</text>
</comment>
<dbReference type="Pfam" id="PF02302">
    <property type="entry name" value="PTS_IIB"/>
    <property type="match status" value="1"/>
</dbReference>
<dbReference type="CDD" id="cd05567">
    <property type="entry name" value="PTS_IIB_mannitol"/>
    <property type="match status" value="1"/>
</dbReference>